<dbReference type="Pfam" id="PF00814">
    <property type="entry name" value="TsaD"/>
    <property type="match status" value="1"/>
</dbReference>
<evidence type="ECO:0000313" key="8">
    <source>
        <dbReference type="EMBL" id="WGZ89736.1"/>
    </source>
</evidence>
<dbReference type="KEGG" id="tdu:QJT80_09495"/>
<dbReference type="InterPro" id="IPR000905">
    <property type="entry name" value="Gcp-like_dom"/>
</dbReference>
<organism evidence="8">
    <name type="scientific">Candidatus Thiocaldithrix dubininis</name>
    <dbReference type="NCBI Taxonomy" id="3080823"/>
    <lineage>
        <taxon>Bacteria</taxon>
        <taxon>Pseudomonadati</taxon>
        <taxon>Pseudomonadota</taxon>
        <taxon>Gammaproteobacteria</taxon>
        <taxon>Thiotrichales</taxon>
        <taxon>Thiotrichaceae</taxon>
        <taxon>Candidatus Thiocaldithrix</taxon>
    </lineage>
</organism>
<comment type="similarity">
    <text evidence="2">Belongs to the KAE1 / TsaD family. TsaB subfamily.</text>
</comment>
<evidence type="ECO:0000256" key="2">
    <source>
        <dbReference type="ARBA" id="ARBA00010493"/>
    </source>
</evidence>
<comment type="subcellular location">
    <subcellularLocation>
        <location evidence="1">Cytoplasm</location>
    </subcellularLocation>
</comment>
<dbReference type="NCBIfam" id="TIGR03725">
    <property type="entry name" value="T6A_YeaZ"/>
    <property type="match status" value="1"/>
</dbReference>
<evidence type="ECO:0000256" key="4">
    <source>
        <dbReference type="ARBA" id="ARBA00022490"/>
    </source>
</evidence>
<reference evidence="8" key="1">
    <citation type="journal article" date="2023" name="Int. J. Mol. Sci.">
        <title>Metagenomics Revealed a New Genus 'Candidatus Thiocaldithrix dubininis' gen. nov., sp. nov. and a New Species 'Candidatus Thiothrix putei' sp. nov. in the Family Thiotrichaceae, Some Members of Which Have Traits of Both Na+- and H+-Motive Energetics.</title>
        <authorList>
            <person name="Ravin N.V."/>
            <person name="Muntyan M.S."/>
            <person name="Smolyakov D.D."/>
            <person name="Rudenko T.S."/>
            <person name="Beletsky A.V."/>
            <person name="Mardanov A.V."/>
            <person name="Grabovich M.Y."/>
        </authorList>
    </citation>
    <scope>NUCLEOTIDE SEQUENCE</scope>
    <source>
        <strain evidence="8">GKL-01</strain>
    </source>
</reference>
<dbReference type="FunFam" id="3.30.420.40:FF:000097">
    <property type="entry name" value="tRNA threonylcarbamoyladenosine biosynthesis protein TsaB"/>
    <property type="match status" value="1"/>
</dbReference>
<dbReference type="SUPFAM" id="SSF53067">
    <property type="entry name" value="Actin-like ATPase domain"/>
    <property type="match status" value="2"/>
</dbReference>
<dbReference type="AlphaFoldDB" id="A0AA95H291"/>
<dbReference type="GO" id="GO:0016746">
    <property type="term" value="F:acyltransferase activity"/>
    <property type="evidence" value="ECO:0007669"/>
    <property type="project" value="UniProtKB-KW"/>
</dbReference>
<evidence type="ECO:0000256" key="5">
    <source>
        <dbReference type="ARBA" id="ARBA00022694"/>
    </source>
</evidence>
<proteinExistence type="inferred from homology"/>
<protein>
    <recommendedName>
        <fullName evidence="3">tRNA threonylcarbamoyladenosine biosynthesis protein TsaB</fullName>
    </recommendedName>
    <alternativeName>
        <fullName evidence="6">t(6)A37 threonylcarbamoyladenosine biosynthesis protein TsaB</fullName>
    </alternativeName>
</protein>
<dbReference type="Gene3D" id="3.30.420.40">
    <property type="match status" value="2"/>
</dbReference>
<dbReference type="GO" id="GO:0002949">
    <property type="term" value="P:tRNA threonylcarbamoyladenosine modification"/>
    <property type="evidence" value="ECO:0007669"/>
    <property type="project" value="InterPro"/>
</dbReference>
<gene>
    <name evidence="8" type="primary">tsaB</name>
    <name evidence="8" type="ORF">QJT80_09495</name>
</gene>
<keyword evidence="5" id="KW-0819">tRNA processing</keyword>
<evidence type="ECO:0000256" key="3">
    <source>
        <dbReference type="ARBA" id="ARBA00019012"/>
    </source>
</evidence>
<dbReference type="InterPro" id="IPR022496">
    <property type="entry name" value="T6A_TsaB"/>
</dbReference>
<name>A0AA95H291_9GAMM</name>
<accession>A0AA95H291</accession>
<keyword evidence="4" id="KW-0963">Cytoplasm</keyword>
<dbReference type="PANTHER" id="PTHR11735">
    <property type="entry name" value="TRNA N6-ADENOSINE THREONYLCARBAMOYLTRANSFERASE"/>
    <property type="match status" value="1"/>
</dbReference>
<dbReference type="Proteomes" id="UP001300672">
    <property type="component" value="Chromosome"/>
</dbReference>
<evidence type="ECO:0000259" key="7">
    <source>
        <dbReference type="Pfam" id="PF00814"/>
    </source>
</evidence>
<evidence type="ECO:0000256" key="6">
    <source>
        <dbReference type="ARBA" id="ARBA00032446"/>
    </source>
</evidence>
<dbReference type="EMBL" id="CP124755">
    <property type="protein sequence ID" value="WGZ89736.1"/>
    <property type="molecule type" value="Genomic_DNA"/>
</dbReference>
<dbReference type="GO" id="GO:0005829">
    <property type="term" value="C:cytosol"/>
    <property type="evidence" value="ECO:0007669"/>
    <property type="project" value="TreeGrafter"/>
</dbReference>
<dbReference type="CDD" id="cd24032">
    <property type="entry name" value="ASKHA_NBD_TsaB"/>
    <property type="match status" value="1"/>
</dbReference>
<feature type="domain" description="Gcp-like" evidence="7">
    <location>
        <begin position="30"/>
        <end position="153"/>
    </location>
</feature>
<evidence type="ECO:0000256" key="1">
    <source>
        <dbReference type="ARBA" id="ARBA00004496"/>
    </source>
</evidence>
<keyword evidence="8" id="KW-0012">Acyltransferase</keyword>
<dbReference type="PANTHER" id="PTHR11735:SF11">
    <property type="entry name" value="TRNA THREONYLCARBAMOYLADENOSINE BIOSYNTHESIS PROTEIN TSAB"/>
    <property type="match status" value="1"/>
</dbReference>
<dbReference type="InterPro" id="IPR043129">
    <property type="entry name" value="ATPase_NBD"/>
</dbReference>
<reference evidence="8" key="2">
    <citation type="submission" date="2023-04" db="EMBL/GenBank/DDBJ databases">
        <authorList>
            <person name="Beletskiy A.V."/>
            <person name="Mardanov A.V."/>
            <person name="Ravin N.V."/>
        </authorList>
    </citation>
    <scope>NUCLEOTIDE SEQUENCE</scope>
    <source>
        <strain evidence="8">GKL-01</strain>
    </source>
</reference>
<sequence>MKLLALDTSTEACSVALQQDSEVFSEFALTPREHTKLILPMLERVLAQAETSLAEVDALVVGRGPGAFTGIRIGIGVAQGIAMAMDKPIIPVSTLAALAQQAYQHCGATQVLAALDARMGEVYWGQYVLVNGLMQLQAEELVCKPQDAPIPEGKHWFAVGHGWSAYTAVLTARFGSILRETNADWLPAAEFMLPLAQADWLAGKAVTPELAQPIYLRNKIALTTQERAAQTKL</sequence>
<keyword evidence="8" id="KW-0808">Transferase</keyword>